<gene>
    <name evidence="2" type="ORF">F2Q69_00030430</name>
</gene>
<protein>
    <submittedName>
        <fullName evidence="2">Uncharacterized protein</fullName>
    </submittedName>
</protein>
<feature type="region of interest" description="Disordered" evidence="1">
    <location>
        <begin position="59"/>
        <end position="120"/>
    </location>
</feature>
<evidence type="ECO:0000313" key="3">
    <source>
        <dbReference type="Proteomes" id="UP000712600"/>
    </source>
</evidence>
<evidence type="ECO:0000313" key="2">
    <source>
        <dbReference type="EMBL" id="KAF3586520.1"/>
    </source>
</evidence>
<name>A0A8S9S0D1_BRACR</name>
<comment type="caution">
    <text evidence="2">The sequence shown here is derived from an EMBL/GenBank/DDBJ whole genome shotgun (WGS) entry which is preliminary data.</text>
</comment>
<proteinExistence type="predicted"/>
<dbReference type="AlphaFoldDB" id="A0A8S9S0D1"/>
<feature type="compositionally biased region" description="Polar residues" evidence="1">
    <location>
        <begin position="61"/>
        <end position="120"/>
    </location>
</feature>
<accession>A0A8S9S0D1</accession>
<evidence type="ECO:0000256" key="1">
    <source>
        <dbReference type="SAM" id="MobiDB-lite"/>
    </source>
</evidence>
<dbReference type="EMBL" id="QGKX02000088">
    <property type="protein sequence ID" value="KAF3586520.1"/>
    <property type="molecule type" value="Genomic_DNA"/>
</dbReference>
<organism evidence="2 3">
    <name type="scientific">Brassica cretica</name>
    <name type="common">Mustard</name>
    <dbReference type="NCBI Taxonomy" id="69181"/>
    <lineage>
        <taxon>Eukaryota</taxon>
        <taxon>Viridiplantae</taxon>
        <taxon>Streptophyta</taxon>
        <taxon>Embryophyta</taxon>
        <taxon>Tracheophyta</taxon>
        <taxon>Spermatophyta</taxon>
        <taxon>Magnoliopsida</taxon>
        <taxon>eudicotyledons</taxon>
        <taxon>Gunneridae</taxon>
        <taxon>Pentapetalae</taxon>
        <taxon>rosids</taxon>
        <taxon>malvids</taxon>
        <taxon>Brassicales</taxon>
        <taxon>Brassicaceae</taxon>
        <taxon>Brassiceae</taxon>
        <taxon>Brassica</taxon>
    </lineage>
</organism>
<sequence length="120" mass="13179">MAKCAEARLVPADLEPKNSPIYKITPDKCMPSSTRSNKEIQLLFSSDPACLEHLIRKGRRSSSIDNNPCSSLDSRQPPLTQTLVSSTDTRSPPLTKATLPSTDSFHPMSIDTSFRTSIDT</sequence>
<dbReference type="Proteomes" id="UP000712600">
    <property type="component" value="Unassembled WGS sequence"/>
</dbReference>
<reference evidence="2" key="1">
    <citation type="submission" date="2019-12" db="EMBL/GenBank/DDBJ databases">
        <title>Genome sequencing and annotation of Brassica cretica.</title>
        <authorList>
            <person name="Studholme D.J."/>
            <person name="Sarris P."/>
        </authorList>
    </citation>
    <scope>NUCLEOTIDE SEQUENCE</scope>
    <source>
        <strain evidence="2">PFS-109/04</strain>
        <tissue evidence="2">Leaf</tissue>
    </source>
</reference>